<evidence type="ECO:0000313" key="2">
    <source>
        <dbReference type="EMBL" id="MBB3327998.1"/>
    </source>
</evidence>
<name>A0A7W5P7Y1_9ACTN</name>
<dbReference type="EMBL" id="JACHZG010000001">
    <property type="protein sequence ID" value="MBB3327998.1"/>
    <property type="molecule type" value="Genomic_DNA"/>
</dbReference>
<accession>A0A7W5P7Y1</accession>
<reference evidence="2 3" key="1">
    <citation type="submission" date="2020-08" db="EMBL/GenBank/DDBJ databases">
        <title>Sequencing the genomes of 1000 actinobacteria strains.</title>
        <authorList>
            <person name="Klenk H.-P."/>
        </authorList>
    </citation>
    <scope>NUCLEOTIDE SEQUENCE [LARGE SCALE GENOMIC DNA]</scope>
    <source>
        <strain evidence="2 3">DSM 11053</strain>
    </source>
</reference>
<feature type="region of interest" description="Disordered" evidence="1">
    <location>
        <begin position="1"/>
        <end position="20"/>
    </location>
</feature>
<evidence type="ECO:0000256" key="1">
    <source>
        <dbReference type="SAM" id="MobiDB-lite"/>
    </source>
</evidence>
<sequence length="118" mass="12353">MTDAAHDPRAKKDSLKVQHEGRVVAAAEVTAPPEPHGKASVALTARRGEAPPEARSELVDQVLDHPGVRQSDSVHVVVPLGDGASLTRLQERTTNFDARAAGASSIIEADVAEPPAPQ</sequence>
<organism evidence="2 3">
    <name type="scientific">Microlunatus antarcticus</name>
    <dbReference type="NCBI Taxonomy" id="53388"/>
    <lineage>
        <taxon>Bacteria</taxon>
        <taxon>Bacillati</taxon>
        <taxon>Actinomycetota</taxon>
        <taxon>Actinomycetes</taxon>
        <taxon>Propionibacteriales</taxon>
        <taxon>Propionibacteriaceae</taxon>
        <taxon>Microlunatus</taxon>
    </lineage>
</organism>
<dbReference type="AlphaFoldDB" id="A0A7W5P7Y1"/>
<keyword evidence="3" id="KW-1185">Reference proteome</keyword>
<proteinExistence type="predicted"/>
<evidence type="ECO:0000313" key="3">
    <source>
        <dbReference type="Proteomes" id="UP000565572"/>
    </source>
</evidence>
<gene>
    <name evidence="2" type="ORF">FHX39_002942</name>
</gene>
<dbReference type="Proteomes" id="UP000565572">
    <property type="component" value="Unassembled WGS sequence"/>
</dbReference>
<protein>
    <submittedName>
        <fullName evidence="2">Uncharacterized protein</fullName>
    </submittedName>
</protein>
<comment type="caution">
    <text evidence="2">The sequence shown here is derived from an EMBL/GenBank/DDBJ whole genome shotgun (WGS) entry which is preliminary data.</text>
</comment>
<dbReference type="RefSeq" id="WP_183339591.1">
    <property type="nucleotide sequence ID" value="NZ_JACHZG010000001.1"/>
</dbReference>